<feature type="region of interest" description="Disordered" evidence="5">
    <location>
        <begin position="1"/>
        <end position="51"/>
    </location>
</feature>
<dbReference type="InterPro" id="IPR003115">
    <property type="entry name" value="ParB_N"/>
</dbReference>
<dbReference type="PANTHER" id="PTHR33375">
    <property type="entry name" value="CHROMOSOME-PARTITIONING PROTEIN PARB-RELATED"/>
    <property type="match status" value="1"/>
</dbReference>
<dbReference type="Gene3D" id="1.10.10.2830">
    <property type="match status" value="1"/>
</dbReference>
<evidence type="ECO:0000256" key="4">
    <source>
        <dbReference type="ARBA" id="ARBA00023125"/>
    </source>
</evidence>
<dbReference type="InterPro" id="IPR001387">
    <property type="entry name" value="Cro/C1-type_HTH"/>
</dbReference>
<dbReference type="InterPro" id="IPR057240">
    <property type="entry name" value="ParB_dimer_C"/>
</dbReference>
<keyword evidence="8" id="KW-1185">Reference proteome</keyword>
<name>A0A226BXI1_9FIRM</name>
<dbReference type="GO" id="GO:0045881">
    <property type="term" value="P:positive regulation of sporulation resulting in formation of a cellular spore"/>
    <property type="evidence" value="ECO:0007669"/>
    <property type="project" value="TreeGrafter"/>
</dbReference>
<dbReference type="Pfam" id="PF17762">
    <property type="entry name" value="HTH_ParB"/>
    <property type="match status" value="1"/>
</dbReference>
<dbReference type="Pfam" id="PF23552">
    <property type="entry name" value="ParB_C"/>
    <property type="match status" value="1"/>
</dbReference>
<sequence>MNKKRLGKGLDALIPEIKNENEQPNNSKDEETISIESIEPNPHQPRKEFSEERLDELAQSIKTYGIIQPIIVTPERDKYRIVAGERRYRASIKAGLTEVPVIKKDFTDTQMMQIALLENIQREDLNPIDKGEALKKLVDEHGLTQNQLSQELGIGRSSLANLLRLLQLDKFVREKVKEGELSEGHARCLISLKAEDQKKVAKKILQQELSVRATENLVKQYTSNNKKSNNTKKDPFISDIEDRLSNKLGTKVTINKGKKKGKIEIEFLGNDDLEKFISILSD</sequence>
<dbReference type="InterPro" id="IPR036086">
    <property type="entry name" value="ParB/Sulfiredoxin_sf"/>
</dbReference>
<dbReference type="Pfam" id="PF02195">
    <property type="entry name" value="ParB_N"/>
    <property type="match status" value="1"/>
</dbReference>
<comment type="subcellular location">
    <subcellularLocation>
        <location evidence="1">Cytoplasm</location>
        <location evidence="1">Nucleoid</location>
    </subcellularLocation>
</comment>
<feature type="domain" description="HTH cro/C1-type" evidence="6">
    <location>
        <begin position="134"/>
        <end position="164"/>
    </location>
</feature>
<dbReference type="PROSITE" id="PS50943">
    <property type="entry name" value="HTH_CROC1"/>
    <property type="match status" value="1"/>
</dbReference>
<evidence type="ECO:0000313" key="7">
    <source>
        <dbReference type="EMBL" id="OWZ83482.1"/>
    </source>
</evidence>
<evidence type="ECO:0000259" key="6">
    <source>
        <dbReference type="PROSITE" id="PS50943"/>
    </source>
</evidence>
<evidence type="ECO:0000256" key="2">
    <source>
        <dbReference type="ARBA" id="ARBA00006295"/>
    </source>
</evidence>
<comment type="caution">
    <text evidence="7">The sequence shown here is derived from an EMBL/GenBank/DDBJ whole genome shotgun (WGS) entry which is preliminary data.</text>
</comment>
<dbReference type="GO" id="GO:0005694">
    <property type="term" value="C:chromosome"/>
    <property type="evidence" value="ECO:0007669"/>
    <property type="project" value="TreeGrafter"/>
</dbReference>
<dbReference type="GO" id="GO:0007059">
    <property type="term" value="P:chromosome segregation"/>
    <property type="evidence" value="ECO:0007669"/>
    <property type="project" value="UniProtKB-KW"/>
</dbReference>
<dbReference type="OrthoDB" id="9802051at2"/>
<dbReference type="InterPro" id="IPR041468">
    <property type="entry name" value="HTH_ParB/Spo0J"/>
</dbReference>
<dbReference type="InterPro" id="IPR050336">
    <property type="entry name" value="Chromosome_partition/occlusion"/>
</dbReference>
<keyword evidence="4" id="KW-0238">DNA-binding</keyword>
<evidence type="ECO:0000313" key="8">
    <source>
        <dbReference type="Proteomes" id="UP000214588"/>
    </source>
</evidence>
<dbReference type="GO" id="GO:0009295">
    <property type="term" value="C:nucleoid"/>
    <property type="evidence" value="ECO:0007669"/>
    <property type="project" value="UniProtKB-SubCell"/>
</dbReference>
<dbReference type="InterPro" id="IPR004437">
    <property type="entry name" value="ParB/RepB/Spo0J"/>
</dbReference>
<dbReference type="EMBL" id="NIQC01000017">
    <property type="protein sequence ID" value="OWZ83482.1"/>
    <property type="molecule type" value="Genomic_DNA"/>
</dbReference>
<dbReference type="Gene3D" id="3.90.1530.30">
    <property type="match status" value="1"/>
</dbReference>
<dbReference type="NCBIfam" id="TIGR00180">
    <property type="entry name" value="parB_part"/>
    <property type="match status" value="1"/>
</dbReference>
<gene>
    <name evidence="7" type="ORF">CDO51_08260</name>
</gene>
<dbReference type="Proteomes" id="UP000214588">
    <property type="component" value="Unassembled WGS sequence"/>
</dbReference>
<dbReference type="CDD" id="cd16393">
    <property type="entry name" value="SPO0J_N"/>
    <property type="match status" value="1"/>
</dbReference>
<dbReference type="SUPFAM" id="SSF110849">
    <property type="entry name" value="ParB/Sulfiredoxin"/>
    <property type="match status" value="1"/>
</dbReference>
<accession>A0A226BXI1</accession>
<proteinExistence type="inferred from homology"/>
<organism evidence="7 8">
    <name type="scientific">Natranaerobius trueperi</name>
    <dbReference type="NCBI Taxonomy" id="759412"/>
    <lineage>
        <taxon>Bacteria</taxon>
        <taxon>Bacillati</taxon>
        <taxon>Bacillota</taxon>
        <taxon>Clostridia</taxon>
        <taxon>Natranaerobiales</taxon>
        <taxon>Natranaerobiaceae</taxon>
        <taxon>Natranaerobius</taxon>
    </lineage>
</organism>
<evidence type="ECO:0000256" key="5">
    <source>
        <dbReference type="SAM" id="MobiDB-lite"/>
    </source>
</evidence>
<dbReference type="AlphaFoldDB" id="A0A226BXI1"/>
<feature type="compositionally biased region" description="Basic and acidic residues" evidence="5">
    <location>
        <begin position="17"/>
        <end position="31"/>
    </location>
</feature>
<dbReference type="RefSeq" id="WP_089023808.1">
    <property type="nucleotide sequence ID" value="NZ_NIQC01000017.1"/>
</dbReference>
<dbReference type="SMART" id="SM00470">
    <property type="entry name" value="ParB"/>
    <property type="match status" value="1"/>
</dbReference>
<dbReference type="FunFam" id="3.90.1530.30:FF:000001">
    <property type="entry name" value="Chromosome partitioning protein ParB"/>
    <property type="match status" value="1"/>
</dbReference>
<dbReference type="CDD" id="cd00093">
    <property type="entry name" value="HTH_XRE"/>
    <property type="match status" value="1"/>
</dbReference>
<dbReference type="PANTHER" id="PTHR33375:SF1">
    <property type="entry name" value="CHROMOSOME-PARTITIONING PROTEIN PARB-RELATED"/>
    <property type="match status" value="1"/>
</dbReference>
<evidence type="ECO:0000256" key="1">
    <source>
        <dbReference type="ARBA" id="ARBA00004453"/>
    </source>
</evidence>
<reference evidence="7 8" key="1">
    <citation type="submission" date="2017-06" db="EMBL/GenBank/DDBJ databases">
        <title>Draft Genome Sequence of Natranaerobius trueperi halophilic, alkalithermophilic bacteria from soda lakes.</title>
        <authorList>
            <person name="Zhao B."/>
        </authorList>
    </citation>
    <scope>NUCLEOTIDE SEQUENCE [LARGE SCALE GENOMIC DNA]</scope>
    <source>
        <strain evidence="7 8">DSM 18760</strain>
    </source>
</reference>
<protein>
    <submittedName>
        <fullName evidence="7">Chromosome partitioning protein ParB</fullName>
    </submittedName>
</protein>
<evidence type="ECO:0000256" key="3">
    <source>
        <dbReference type="ARBA" id="ARBA00022829"/>
    </source>
</evidence>
<keyword evidence="3" id="KW-0159">Chromosome partition</keyword>
<comment type="similarity">
    <text evidence="2">Belongs to the ParB family.</text>
</comment>
<dbReference type="GO" id="GO:0003677">
    <property type="term" value="F:DNA binding"/>
    <property type="evidence" value="ECO:0007669"/>
    <property type="project" value="UniProtKB-KW"/>
</dbReference>
<dbReference type="FunFam" id="1.10.10.2830:FF:000001">
    <property type="entry name" value="Chromosome partitioning protein ParB"/>
    <property type="match status" value="1"/>
</dbReference>